<proteinExistence type="predicted"/>
<name>A0A1I6AVK3_9BACI</name>
<accession>A0A1I6AVK3</accession>
<evidence type="ECO:0000313" key="1">
    <source>
        <dbReference type="EMBL" id="SFQ72738.1"/>
    </source>
</evidence>
<dbReference type="EMBL" id="FOXX01000007">
    <property type="protein sequence ID" value="SFQ72738.1"/>
    <property type="molecule type" value="Genomic_DNA"/>
</dbReference>
<sequence length="77" mass="8954">MGYILPIKNYTYLQYLNRTVKGHKGGAVHKIVPTQALYGSNERSQKEKIEMRRQKNRQIQKTISEITGKGKFFNNLV</sequence>
<protein>
    <submittedName>
        <fullName evidence="1">Uncharacterized protein</fullName>
    </submittedName>
</protein>
<evidence type="ECO:0000313" key="2">
    <source>
        <dbReference type="Proteomes" id="UP000182762"/>
    </source>
</evidence>
<gene>
    <name evidence="1" type="ORF">SAMN02745910_03054</name>
</gene>
<reference evidence="1 2" key="1">
    <citation type="submission" date="2016-10" db="EMBL/GenBank/DDBJ databases">
        <authorList>
            <person name="Varghese N."/>
            <person name="Submissions S."/>
        </authorList>
    </citation>
    <scope>NUCLEOTIDE SEQUENCE [LARGE SCALE GENOMIC DNA]</scope>
    <source>
        <strain evidence="1 2">DSM 13796</strain>
    </source>
</reference>
<dbReference type="RefSeq" id="WP_061803325.1">
    <property type="nucleotide sequence ID" value="NZ_FOXX01000007.1"/>
</dbReference>
<comment type="caution">
    <text evidence="1">The sequence shown here is derived from an EMBL/GenBank/DDBJ whole genome shotgun (WGS) entry which is preliminary data.</text>
</comment>
<organism evidence="1 2">
    <name type="scientific">Priestia endophytica DSM 13796</name>
    <dbReference type="NCBI Taxonomy" id="1121089"/>
    <lineage>
        <taxon>Bacteria</taxon>
        <taxon>Bacillati</taxon>
        <taxon>Bacillota</taxon>
        <taxon>Bacilli</taxon>
        <taxon>Bacillales</taxon>
        <taxon>Bacillaceae</taxon>
        <taxon>Priestia</taxon>
    </lineage>
</organism>
<dbReference type="GeneID" id="93711674"/>
<dbReference type="Proteomes" id="UP000182762">
    <property type="component" value="Unassembled WGS sequence"/>
</dbReference>
<keyword evidence="2" id="KW-1185">Reference proteome</keyword>